<dbReference type="PROSITE" id="PS50943">
    <property type="entry name" value="HTH_CROC1"/>
    <property type="match status" value="1"/>
</dbReference>
<dbReference type="GO" id="GO:0003677">
    <property type="term" value="F:DNA binding"/>
    <property type="evidence" value="ECO:0007669"/>
    <property type="project" value="InterPro"/>
</dbReference>
<gene>
    <name evidence="2" type="ORF">H9806_03635</name>
</gene>
<dbReference type="SMART" id="SM00530">
    <property type="entry name" value="HTH_XRE"/>
    <property type="match status" value="1"/>
</dbReference>
<dbReference type="InterPro" id="IPR001387">
    <property type="entry name" value="Cro/C1-type_HTH"/>
</dbReference>
<accession>A0A9E2KRH8</accession>
<dbReference type="Pfam" id="PF13560">
    <property type="entry name" value="HTH_31"/>
    <property type="match status" value="1"/>
</dbReference>
<evidence type="ECO:0000313" key="2">
    <source>
        <dbReference type="EMBL" id="MBU3828225.1"/>
    </source>
</evidence>
<dbReference type="CDD" id="cd00093">
    <property type="entry name" value="HTH_XRE"/>
    <property type="match status" value="1"/>
</dbReference>
<dbReference type="EMBL" id="JAHLFT010000046">
    <property type="protein sequence ID" value="MBU3828225.1"/>
    <property type="molecule type" value="Genomic_DNA"/>
</dbReference>
<proteinExistence type="predicted"/>
<reference evidence="2" key="1">
    <citation type="journal article" date="2021" name="PeerJ">
        <title>Extensive microbial diversity within the chicken gut microbiome revealed by metagenomics and culture.</title>
        <authorList>
            <person name="Gilroy R."/>
            <person name="Ravi A."/>
            <person name="Getino M."/>
            <person name="Pursley I."/>
            <person name="Horton D.L."/>
            <person name="Alikhan N.F."/>
            <person name="Baker D."/>
            <person name="Gharbi K."/>
            <person name="Hall N."/>
            <person name="Watson M."/>
            <person name="Adriaenssens E.M."/>
            <person name="Foster-Nyarko E."/>
            <person name="Jarju S."/>
            <person name="Secka A."/>
            <person name="Antonio M."/>
            <person name="Oren A."/>
            <person name="Chaudhuri R.R."/>
            <person name="La Ragione R."/>
            <person name="Hildebrand F."/>
            <person name="Pallen M.J."/>
        </authorList>
    </citation>
    <scope>NUCLEOTIDE SEQUENCE</scope>
    <source>
        <strain evidence="2">F6-686</strain>
    </source>
</reference>
<dbReference type="Proteomes" id="UP000823844">
    <property type="component" value="Unassembled WGS sequence"/>
</dbReference>
<dbReference type="InterPro" id="IPR010982">
    <property type="entry name" value="Lambda_DNA-bd_dom_sf"/>
</dbReference>
<protein>
    <submittedName>
        <fullName evidence="2">Helix-turn-helix domain-containing protein</fullName>
    </submittedName>
</protein>
<sequence length="120" mass="13721">MATTALGKFLRKIRVDRDERLYDMAKHLGVSPAFLSGVENGHKKASTTLIDNIIDVYNLDVDQQERLKDALSISENRIDISQFSPQKQEATLMFARKFDELTDEQIDQIKNILKGDDDHN</sequence>
<dbReference type="Gene3D" id="1.10.260.40">
    <property type="entry name" value="lambda repressor-like DNA-binding domains"/>
    <property type="match status" value="1"/>
</dbReference>
<dbReference type="SUPFAM" id="SSF47413">
    <property type="entry name" value="lambda repressor-like DNA-binding domains"/>
    <property type="match status" value="1"/>
</dbReference>
<evidence type="ECO:0000313" key="3">
    <source>
        <dbReference type="Proteomes" id="UP000823844"/>
    </source>
</evidence>
<dbReference type="AlphaFoldDB" id="A0A9E2KRH8"/>
<comment type="caution">
    <text evidence="2">The sequence shown here is derived from an EMBL/GenBank/DDBJ whole genome shotgun (WGS) entry which is preliminary data.</text>
</comment>
<feature type="domain" description="HTH cro/C1-type" evidence="1">
    <location>
        <begin position="10"/>
        <end position="64"/>
    </location>
</feature>
<name>A0A9E2KRH8_9LACO</name>
<reference evidence="2" key="2">
    <citation type="submission" date="2021-04" db="EMBL/GenBank/DDBJ databases">
        <authorList>
            <person name="Gilroy R."/>
        </authorList>
    </citation>
    <scope>NUCLEOTIDE SEQUENCE</scope>
    <source>
        <strain evidence="2">F6-686</strain>
    </source>
</reference>
<evidence type="ECO:0000259" key="1">
    <source>
        <dbReference type="PROSITE" id="PS50943"/>
    </source>
</evidence>
<organism evidence="2 3">
    <name type="scientific">Candidatus Lactobacillus pullistercoris</name>
    <dbReference type="NCBI Taxonomy" id="2838636"/>
    <lineage>
        <taxon>Bacteria</taxon>
        <taxon>Bacillati</taxon>
        <taxon>Bacillota</taxon>
        <taxon>Bacilli</taxon>
        <taxon>Lactobacillales</taxon>
        <taxon>Lactobacillaceae</taxon>
        <taxon>Lactobacillus</taxon>
    </lineage>
</organism>